<name>A0ABS7X4D5_9GAMM</name>
<dbReference type="Gene3D" id="3.40.47.10">
    <property type="match status" value="2"/>
</dbReference>
<dbReference type="InterPro" id="IPR016039">
    <property type="entry name" value="Thiolase-like"/>
</dbReference>
<dbReference type="InterPro" id="IPR020616">
    <property type="entry name" value="Thiolase_N"/>
</dbReference>
<keyword evidence="8" id="KW-1185">Reference proteome</keyword>
<feature type="domain" description="Thiolase N-terminal" evidence="5">
    <location>
        <begin position="6"/>
        <end position="263"/>
    </location>
</feature>
<dbReference type="InterPro" id="IPR020615">
    <property type="entry name" value="Thiolase_acyl_enz_int_AS"/>
</dbReference>
<dbReference type="CDD" id="cd00751">
    <property type="entry name" value="thiolase"/>
    <property type="match status" value="1"/>
</dbReference>
<protein>
    <submittedName>
        <fullName evidence="7">Acetyl-CoA C-acyltransferase</fullName>
        <ecNumber evidence="7">2.3.1.16</ecNumber>
    </submittedName>
</protein>
<dbReference type="EC" id="2.3.1.16" evidence="7"/>
<keyword evidence="3 4" id="KW-0012">Acyltransferase</keyword>
<dbReference type="InterPro" id="IPR002155">
    <property type="entry name" value="Thiolase"/>
</dbReference>
<evidence type="ECO:0000256" key="4">
    <source>
        <dbReference type="RuleBase" id="RU003557"/>
    </source>
</evidence>
<evidence type="ECO:0000259" key="5">
    <source>
        <dbReference type="Pfam" id="PF00108"/>
    </source>
</evidence>
<dbReference type="Pfam" id="PF02803">
    <property type="entry name" value="Thiolase_C"/>
    <property type="match status" value="1"/>
</dbReference>
<dbReference type="SUPFAM" id="SSF53901">
    <property type="entry name" value="Thiolase-like"/>
    <property type="match status" value="2"/>
</dbReference>
<gene>
    <name evidence="7" type="ORF">I4W93_002180</name>
</gene>
<organism evidence="7 8">
    <name type="scientific">Rheinheimera maricola</name>
    <dbReference type="NCBI Taxonomy" id="2793282"/>
    <lineage>
        <taxon>Bacteria</taxon>
        <taxon>Pseudomonadati</taxon>
        <taxon>Pseudomonadota</taxon>
        <taxon>Gammaproteobacteria</taxon>
        <taxon>Chromatiales</taxon>
        <taxon>Chromatiaceae</taxon>
        <taxon>Rheinheimera</taxon>
    </lineage>
</organism>
<dbReference type="EMBL" id="JAERPS020000001">
    <property type="protein sequence ID" value="MBZ9610396.1"/>
    <property type="molecule type" value="Genomic_DNA"/>
</dbReference>
<feature type="domain" description="Thiolase C-terminal" evidence="6">
    <location>
        <begin position="271"/>
        <end position="391"/>
    </location>
</feature>
<dbReference type="RefSeq" id="WP_205310069.1">
    <property type="nucleotide sequence ID" value="NZ_JAERPS020000001.1"/>
</dbReference>
<dbReference type="Proteomes" id="UP000663814">
    <property type="component" value="Unassembled WGS sequence"/>
</dbReference>
<dbReference type="PANTHER" id="PTHR18919:SF164">
    <property type="entry name" value="ACETYL-COA ACETYLTRANSFERASE"/>
    <property type="match status" value="1"/>
</dbReference>
<proteinExistence type="inferred from homology"/>
<sequence>MATDNIVIVAATRTAMGGFMGGLSDVDATVLGATAIKAALEQAGLSGDKVSEVIMGNVLPAGLGQAPARQATLKAGLPLSAGATTINKVCGSGLKAVMLASDLLKAGSADVVVAGGMESMSNAPYLLPKARGGYRMGHGEIKDHMMLDGLENAYDGKAMGCFAQQTADEKGITREQMDAFAVQSTTRAQQAIASGAFKNEITPVTFQTRKGEMTFAVDEQPGNAKIDKIPGLRPAFAKDGTITAANSSSISDGAAALVLMRESDAKAQGAKPLARVVAHATNSMEPALFTVAPVGAMQKVLQKAGWDKQQVDLWEINEAFAMVTMLAINELGLDESKVNVNGGACALGHPIGASGARILVTLIHALRNRGLSKGVASLCIGGGEAVALAVEVL</sequence>
<comment type="similarity">
    <text evidence="1 4">Belongs to the thiolase-like superfamily. Thiolase family.</text>
</comment>
<keyword evidence="2 4" id="KW-0808">Transferase</keyword>
<dbReference type="InterPro" id="IPR020617">
    <property type="entry name" value="Thiolase_C"/>
</dbReference>
<dbReference type="PROSITE" id="PS00098">
    <property type="entry name" value="THIOLASE_1"/>
    <property type="match status" value="1"/>
</dbReference>
<evidence type="ECO:0000256" key="1">
    <source>
        <dbReference type="ARBA" id="ARBA00010982"/>
    </source>
</evidence>
<dbReference type="Pfam" id="PF00108">
    <property type="entry name" value="Thiolase_N"/>
    <property type="match status" value="1"/>
</dbReference>
<dbReference type="PROSITE" id="PS00099">
    <property type="entry name" value="THIOLASE_3"/>
    <property type="match status" value="1"/>
</dbReference>
<evidence type="ECO:0000256" key="3">
    <source>
        <dbReference type="ARBA" id="ARBA00023315"/>
    </source>
</evidence>
<dbReference type="GO" id="GO:0003988">
    <property type="term" value="F:acetyl-CoA C-acyltransferase activity"/>
    <property type="evidence" value="ECO:0007669"/>
    <property type="project" value="UniProtKB-EC"/>
</dbReference>
<dbReference type="PANTHER" id="PTHR18919">
    <property type="entry name" value="ACETYL-COA C-ACYLTRANSFERASE"/>
    <property type="match status" value="1"/>
</dbReference>
<evidence type="ECO:0000259" key="6">
    <source>
        <dbReference type="Pfam" id="PF02803"/>
    </source>
</evidence>
<dbReference type="NCBIfam" id="TIGR01930">
    <property type="entry name" value="AcCoA-C-Actrans"/>
    <property type="match status" value="1"/>
</dbReference>
<accession>A0ABS7X4D5</accession>
<reference evidence="7 8" key="1">
    <citation type="submission" date="2021-08" db="EMBL/GenBank/DDBJ databases">
        <title>Rheinheimera aquimaris sp. nov., isolated from seawater of the East Sea in Korea.</title>
        <authorList>
            <person name="Kim K.H."/>
            <person name="Wenting R."/>
            <person name="Kim K.R."/>
            <person name="Jeon C.O."/>
        </authorList>
    </citation>
    <scope>NUCLEOTIDE SEQUENCE [LARGE SCALE GENOMIC DNA]</scope>
    <source>
        <strain evidence="7 8">MA-13</strain>
    </source>
</reference>
<dbReference type="PIRSF" id="PIRSF000429">
    <property type="entry name" value="Ac-CoA_Ac_transf"/>
    <property type="match status" value="1"/>
</dbReference>
<evidence type="ECO:0000256" key="2">
    <source>
        <dbReference type="ARBA" id="ARBA00022679"/>
    </source>
</evidence>
<evidence type="ECO:0000313" key="7">
    <source>
        <dbReference type="EMBL" id="MBZ9610396.1"/>
    </source>
</evidence>
<evidence type="ECO:0000313" key="8">
    <source>
        <dbReference type="Proteomes" id="UP000663814"/>
    </source>
</evidence>
<dbReference type="InterPro" id="IPR020610">
    <property type="entry name" value="Thiolase_AS"/>
</dbReference>
<comment type="caution">
    <text evidence="7">The sequence shown here is derived from an EMBL/GenBank/DDBJ whole genome shotgun (WGS) entry which is preliminary data.</text>
</comment>